<evidence type="ECO:0000313" key="3">
    <source>
        <dbReference type="EMBL" id="CAE0711423.1"/>
    </source>
</evidence>
<dbReference type="EMBL" id="HBIX01005251">
    <property type="protein sequence ID" value="CAE0711423.1"/>
    <property type="molecule type" value="Transcribed_RNA"/>
</dbReference>
<keyword evidence="2" id="KW-0812">Transmembrane</keyword>
<keyword evidence="2" id="KW-1133">Transmembrane helix</keyword>
<accession>A0A7S4EG96</accession>
<gene>
    <name evidence="3" type="ORF">PAUS00366_LOCUS4175</name>
</gene>
<evidence type="ECO:0008006" key="4">
    <source>
        <dbReference type="Google" id="ProtNLM"/>
    </source>
</evidence>
<feature type="compositionally biased region" description="Low complexity" evidence="1">
    <location>
        <begin position="123"/>
        <end position="145"/>
    </location>
</feature>
<dbReference type="AlphaFoldDB" id="A0A7S4EG96"/>
<proteinExistence type="predicted"/>
<organism evidence="3">
    <name type="scientific">Pseudo-nitzschia australis</name>
    <dbReference type="NCBI Taxonomy" id="44445"/>
    <lineage>
        <taxon>Eukaryota</taxon>
        <taxon>Sar</taxon>
        <taxon>Stramenopiles</taxon>
        <taxon>Ochrophyta</taxon>
        <taxon>Bacillariophyta</taxon>
        <taxon>Bacillariophyceae</taxon>
        <taxon>Bacillariophycidae</taxon>
        <taxon>Bacillariales</taxon>
        <taxon>Bacillariaceae</taxon>
        <taxon>Pseudo-nitzschia</taxon>
    </lineage>
</organism>
<evidence type="ECO:0000256" key="2">
    <source>
        <dbReference type="SAM" id="Phobius"/>
    </source>
</evidence>
<dbReference type="Gene3D" id="3.40.50.300">
    <property type="entry name" value="P-loop containing nucleotide triphosphate hydrolases"/>
    <property type="match status" value="1"/>
</dbReference>
<dbReference type="SUPFAM" id="SSF52540">
    <property type="entry name" value="P-loop containing nucleoside triphosphate hydrolases"/>
    <property type="match status" value="1"/>
</dbReference>
<keyword evidence="2" id="KW-0472">Membrane</keyword>
<feature type="region of interest" description="Disordered" evidence="1">
    <location>
        <begin position="233"/>
        <end position="257"/>
    </location>
</feature>
<feature type="region of interest" description="Disordered" evidence="1">
    <location>
        <begin position="84"/>
        <end position="103"/>
    </location>
</feature>
<sequence length="531" mass="59821">MSDTAMRQPSVPVTVVRVPTTRSSKQLFPPRRPRTVILVIVGFTIVIFLLLNYALFFGWLSIQEERVGGGIDQQQQNLSLLQPSHRNKEESKQGSKGNGITNTTIRWEKPTTAIWNNILQRKSSNGNSNNNTTSSSSSSASSSASRIGIHVLRPERPATKIIVVGERHSGTTFFTKYLSDCFPSVAVTDTFVNNKHWFQPDPDYLTKVVAPGADSDSDSDASMTPSFWRNIAQASSSNGNGATGHPSNDHHQQNRPSNHYFQDSLVVVLFRNPYDWVEAMRRKPWHWPNHLSLSPLTAQNASINVRAHDSKSEISEGGGSGFTVHKSYVNHDILDWKEFIERPLYLKNEYHRDHKKARQKQQQPRLCQRGYPPNTISPCRRNRNYVPSQLESIPSVFLRHLPFDTNDPMYEKQPTNNGQPFEHLLQLRATKIKNFLRIPEQWELNAIGFVQYDSLLGNKLGSLMEEIGSALGIANGTVGSNTGVSSNSAACPSLPPFEKAPYNLSVEFRDWITKATQWDVESWIGYHRSVV</sequence>
<feature type="compositionally biased region" description="Polar residues" evidence="1">
    <location>
        <begin position="94"/>
        <end position="103"/>
    </location>
</feature>
<feature type="region of interest" description="Disordered" evidence="1">
    <location>
        <begin position="121"/>
        <end position="150"/>
    </location>
</feature>
<dbReference type="InterPro" id="IPR027417">
    <property type="entry name" value="P-loop_NTPase"/>
</dbReference>
<reference evidence="3" key="1">
    <citation type="submission" date="2021-01" db="EMBL/GenBank/DDBJ databases">
        <authorList>
            <person name="Corre E."/>
            <person name="Pelletier E."/>
            <person name="Niang G."/>
            <person name="Scheremetjew M."/>
            <person name="Finn R."/>
            <person name="Kale V."/>
            <person name="Holt S."/>
            <person name="Cochrane G."/>
            <person name="Meng A."/>
            <person name="Brown T."/>
            <person name="Cohen L."/>
        </authorList>
    </citation>
    <scope>NUCLEOTIDE SEQUENCE</scope>
    <source>
        <strain evidence="3">10249 10 AB</strain>
    </source>
</reference>
<protein>
    <recommendedName>
        <fullName evidence="4">Sulfotransferase domain-containing protein</fullName>
    </recommendedName>
</protein>
<feature type="region of interest" description="Disordered" evidence="1">
    <location>
        <begin position="352"/>
        <end position="381"/>
    </location>
</feature>
<feature type="transmembrane region" description="Helical" evidence="2">
    <location>
        <begin position="35"/>
        <end position="60"/>
    </location>
</feature>
<name>A0A7S4EG96_9STRA</name>
<evidence type="ECO:0000256" key="1">
    <source>
        <dbReference type="SAM" id="MobiDB-lite"/>
    </source>
</evidence>